<evidence type="ECO:0000313" key="3">
    <source>
        <dbReference type="Proteomes" id="UP000664132"/>
    </source>
</evidence>
<sequence>MENSEDEDDRVVNIMLQLPVRKRLRQSLFHKHVSATLTVHMDHDSKADQVMPIMSGLTDDDITWTRVKQWMLECTEGEDHHHCQKNVMAPGLPNRLVSISPNGQSARLCLTSGIPNSNSLRYLALTHCWGQRPMPLLAKRKNLDTLLQDIPFEKLSKTFHDAIVATRRLGFQYIWIDSLCILQDDDDDWISEAAHMGSIYSGCFLNIIAADAPDGAAGCFFERDPAVKFQLRDTKKGNLYPCLPNTSEYLANLSISKRGWCFQETLLALRSLYFCKSQLIWECRALQTCEILPKLVSWPPPLRSVARMFSQSKIFRQCVQESGSNPKYLAGLWRVGVEFQLLWYVQPSHQRSRNESLRAPSWSWAKIDGTVYNTLELYDGWEGVETSEFYGLVEEVSIEESKLKVLGCKT</sequence>
<evidence type="ECO:0000313" key="2">
    <source>
        <dbReference type="EMBL" id="KAG4425074.1"/>
    </source>
</evidence>
<proteinExistence type="predicted"/>
<feature type="domain" description="Heterokaryon incompatibility" evidence="1">
    <location>
        <begin position="122"/>
        <end position="264"/>
    </location>
</feature>
<gene>
    <name evidence="2" type="ORF">IFR04_001844</name>
</gene>
<protein>
    <recommendedName>
        <fullName evidence="1">Heterokaryon incompatibility domain-containing protein</fullName>
    </recommendedName>
</protein>
<dbReference type="Pfam" id="PF06985">
    <property type="entry name" value="HET"/>
    <property type="match status" value="1"/>
</dbReference>
<dbReference type="PANTHER" id="PTHR33112">
    <property type="entry name" value="DOMAIN PROTEIN, PUTATIVE-RELATED"/>
    <property type="match status" value="1"/>
</dbReference>
<evidence type="ECO:0000259" key="1">
    <source>
        <dbReference type="Pfam" id="PF06985"/>
    </source>
</evidence>
<organism evidence="2 3">
    <name type="scientific">Cadophora malorum</name>
    <dbReference type="NCBI Taxonomy" id="108018"/>
    <lineage>
        <taxon>Eukaryota</taxon>
        <taxon>Fungi</taxon>
        <taxon>Dikarya</taxon>
        <taxon>Ascomycota</taxon>
        <taxon>Pezizomycotina</taxon>
        <taxon>Leotiomycetes</taxon>
        <taxon>Helotiales</taxon>
        <taxon>Ploettnerulaceae</taxon>
        <taxon>Cadophora</taxon>
    </lineage>
</organism>
<dbReference type="AlphaFoldDB" id="A0A8H7WHX5"/>
<name>A0A8H7WHX5_9HELO</name>
<dbReference type="EMBL" id="JAFJYH010000014">
    <property type="protein sequence ID" value="KAG4425074.1"/>
    <property type="molecule type" value="Genomic_DNA"/>
</dbReference>
<dbReference type="InterPro" id="IPR010730">
    <property type="entry name" value="HET"/>
</dbReference>
<comment type="caution">
    <text evidence="2">The sequence shown here is derived from an EMBL/GenBank/DDBJ whole genome shotgun (WGS) entry which is preliminary data.</text>
</comment>
<dbReference type="PANTHER" id="PTHR33112:SF16">
    <property type="entry name" value="HETEROKARYON INCOMPATIBILITY DOMAIN-CONTAINING PROTEIN"/>
    <property type="match status" value="1"/>
</dbReference>
<dbReference type="Proteomes" id="UP000664132">
    <property type="component" value="Unassembled WGS sequence"/>
</dbReference>
<accession>A0A8H7WHX5</accession>
<keyword evidence="3" id="KW-1185">Reference proteome</keyword>
<dbReference type="OrthoDB" id="3486565at2759"/>
<reference evidence="2" key="1">
    <citation type="submission" date="2021-02" db="EMBL/GenBank/DDBJ databases">
        <title>Genome sequence Cadophora malorum strain M34.</title>
        <authorList>
            <person name="Stefanovic E."/>
            <person name="Vu D."/>
            <person name="Scully C."/>
            <person name="Dijksterhuis J."/>
            <person name="Roader J."/>
            <person name="Houbraken J."/>
        </authorList>
    </citation>
    <scope>NUCLEOTIDE SEQUENCE</scope>
    <source>
        <strain evidence="2">M34</strain>
    </source>
</reference>